<dbReference type="AlphaFoldDB" id="A0A1A6GZD1"/>
<gene>
    <name evidence="2" type="ORF">A6R68_00739</name>
</gene>
<evidence type="ECO:0000313" key="3">
    <source>
        <dbReference type="Proteomes" id="UP000092124"/>
    </source>
</evidence>
<dbReference type="Proteomes" id="UP000092124">
    <property type="component" value="Unassembled WGS sequence"/>
</dbReference>
<feature type="compositionally biased region" description="Basic and acidic residues" evidence="1">
    <location>
        <begin position="66"/>
        <end position="75"/>
    </location>
</feature>
<name>A0A1A6GZD1_NEOLE</name>
<feature type="region of interest" description="Disordered" evidence="1">
    <location>
        <begin position="52"/>
        <end position="75"/>
    </location>
</feature>
<sequence length="75" mass="8410">MFESCVVETVRGGPSGLSVCPGFRPIRKNNWMHLKEEMGSYFVPGPCLPRKSLLGPAPRHTQQRRQVGDTESRLV</sequence>
<organism evidence="2 3">
    <name type="scientific">Neotoma lepida</name>
    <name type="common">Desert woodrat</name>
    <dbReference type="NCBI Taxonomy" id="56216"/>
    <lineage>
        <taxon>Eukaryota</taxon>
        <taxon>Metazoa</taxon>
        <taxon>Chordata</taxon>
        <taxon>Craniata</taxon>
        <taxon>Vertebrata</taxon>
        <taxon>Euteleostomi</taxon>
        <taxon>Mammalia</taxon>
        <taxon>Eutheria</taxon>
        <taxon>Euarchontoglires</taxon>
        <taxon>Glires</taxon>
        <taxon>Rodentia</taxon>
        <taxon>Myomorpha</taxon>
        <taxon>Muroidea</taxon>
        <taxon>Cricetidae</taxon>
        <taxon>Neotominae</taxon>
        <taxon>Neotoma</taxon>
    </lineage>
</organism>
<comment type="caution">
    <text evidence="2">The sequence shown here is derived from an EMBL/GenBank/DDBJ whole genome shotgun (WGS) entry which is preliminary data.</text>
</comment>
<evidence type="ECO:0000256" key="1">
    <source>
        <dbReference type="SAM" id="MobiDB-lite"/>
    </source>
</evidence>
<accession>A0A1A6GZD1</accession>
<evidence type="ECO:0000313" key="2">
    <source>
        <dbReference type="EMBL" id="OBS70717.1"/>
    </source>
</evidence>
<dbReference type="EMBL" id="LZPO01066279">
    <property type="protein sequence ID" value="OBS70717.1"/>
    <property type="molecule type" value="Genomic_DNA"/>
</dbReference>
<keyword evidence="3" id="KW-1185">Reference proteome</keyword>
<proteinExistence type="predicted"/>
<reference evidence="2 3" key="1">
    <citation type="submission" date="2016-06" db="EMBL/GenBank/DDBJ databases">
        <title>The Draft Genome Sequence and Annotation of the Desert Woodrat Neotoma lepida.</title>
        <authorList>
            <person name="Campbell M."/>
            <person name="Oakeson K.F."/>
            <person name="Yandell M."/>
            <person name="Halpert J.R."/>
            <person name="Dearing D."/>
        </authorList>
    </citation>
    <scope>NUCLEOTIDE SEQUENCE [LARGE SCALE GENOMIC DNA]</scope>
    <source>
        <strain evidence="2">417</strain>
        <tissue evidence="2">Liver</tissue>
    </source>
</reference>
<protein>
    <submittedName>
        <fullName evidence="2">Uncharacterized protein</fullName>
    </submittedName>
</protein>